<gene>
    <name evidence="2" type="ORF">LCGC14_1068630</name>
</gene>
<feature type="transmembrane region" description="Helical" evidence="1">
    <location>
        <begin position="61"/>
        <end position="81"/>
    </location>
</feature>
<dbReference type="AlphaFoldDB" id="A0A0F9MJ07"/>
<keyword evidence="1" id="KW-0472">Membrane</keyword>
<keyword evidence="1" id="KW-0812">Transmembrane</keyword>
<feature type="transmembrane region" description="Helical" evidence="1">
    <location>
        <begin position="38"/>
        <end position="55"/>
    </location>
</feature>
<comment type="caution">
    <text evidence="2">The sequence shown here is derived from an EMBL/GenBank/DDBJ whole genome shotgun (WGS) entry which is preliminary data.</text>
</comment>
<protein>
    <submittedName>
        <fullName evidence="2">Uncharacterized protein</fullName>
    </submittedName>
</protein>
<organism evidence="2">
    <name type="scientific">marine sediment metagenome</name>
    <dbReference type="NCBI Taxonomy" id="412755"/>
    <lineage>
        <taxon>unclassified sequences</taxon>
        <taxon>metagenomes</taxon>
        <taxon>ecological metagenomes</taxon>
    </lineage>
</organism>
<evidence type="ECO:0000313" key="2">
    <source>
        <dbReference type="EMBL" id="KKN07290.1"/>
    </source>
</evidence>
<accession>A0A0F9MJ07</accession>
<evidence type="ECO:0000256" key="1">
    <source>
        <dbReference type="SAM" id="Phobius"/>
    </source>
</evidence>
<proteinExistence type="predicted"/>
<dbReference type="EMBL" id="LAZR01004586">
    <property type="protein sequence ID" value="KKN07290.1"/>
    <property type="molecule type" value="Genomic_DNA"/>
</dbReference>
<keyword evidence="1" id="KW-1133">Transmembrane helix</keyword>
<sequence>MVIGPFAYEGEDMPVSEKYQVNPPYSLWKTVWKGLRPALWASGAAAGLVFAGYFADAGVLIEMGVPSLLAVFLAEAIRNAVKEYRRRK</sequence>
<reference evidence="2" key="1">
    <citation type="journal article" date="2015" name="Nature">
        <title>Complex archaea that bridge the gap between prokaryotes and eukaryotes.</title>
        <authorList>
            <person name="Spang A."/>
            <person name="Saw J.H."/>
            <person name="Jorgensen S.L."/>
            <person name="Zaremba-Niedzwiedzka K."/>
            <person name="Martijn J."/>
            <person name="Lind A.E."/>
            <person name="van Eijk R."/>
            <person name="Schleper C."/>
            <person name="Guy L."/>
            <person name="Ettema T.J."/>
        </authorList>
    </citation>
    <scope>NUCLEOTIDE SEQUENCE</scope>
</reference>
<name>A0A0F9MJ07_9ZZZZ</name>